<geneLocation type="plasmid" evidence="2 3">
    <name>pAS9A-1</name>
</geneLocation>
<evidence type="ECO:0000256" key="1">
    <source>
        <dbReference type="SAM" id="MobiDB-lite"/>
    </source>
</evidence>
<sequence>MTGTSTAGEAGLGQFGGLRPRQSNDGGCVSCAAAAKDAEMQANGWLTIRNLNEAESQAYLDAHVPGWKFEPMLVIDEGDGRITARRLRAGPHLCNPKVALNL</sequence>
<keyword evidence="2" id="KW-0614">Plasmid</keyword>
<dbReference type="AlphaFoldDB" id="F6ES99"/>
<accession>F6ES99</accession>
<evidence type="ECO:0000313" key="3">
    <source>
        <dbReference type="Proteomes" id="UP000009235"/>
    </source>
</evidence>
<dbReference type="Proteomes" id="UP000009235">
    <property type="component" value="Plasmid pAS9A-1"/>
</dbReference>
<dbReference type="EMBL" id="CP002787">
    <property type="protein sequence ID" value="AEF43020.1"/>
    <property type="molecule type" value="Genomic_DNA"/>
</dbReference>
<organism evidence="2 3">
    <name type="scientific">Hoyosella subflava (strain DSM 45089 / JCM 17490 / NBRC 109087 / DQS3-9A1)</name>
    <name type="common">Amycolicicoccus subflavus</name>
    <dbReference type="NCBI Taxonomy" id="443218"/>
    <lineage>
        <taxon>Bacteria</taxon>
        <taxon>Bacillati</taxon>
        <taxon>Actinomycetota</taxon>
        <taxon>Actinomycetes</taxon>
        <taxon>Mycobacteriales</taxon>
        <taxon>Hoyosellaceae</taxon>
        <taxon>Hoyosella</taxon>
    </lineage>
</organism>
<proteinExistence type="predicted"/>
<dbReference type="OrthoDB" id="5190954at2"/>
<reference evidence="2 3" key="1">
    <citation type="journal article" date="2011" name="J. Bacteriol.">
        <title>Complete genome sequence of Amycolicicoccus subflavus DQS3-9A1T, an actinomycete isolated from crude oil-polluted soil.</title>
        <authorList>
            <person name="Cai M."/>
            <person name="Chen W.M."/>
            <person name="Nie Y."/>
            <person name="Chi C.Q."/>
            <person name="Wang Y.N."/>
            <person name="Tang Y.Q."/>
            <person name="Li G.Y."/>
            <person name="Wu X.L."/>
        </authorList>
    </citation>
    <scope>NUCLEOTIDE SEQUENCE [LARGE SCALE GENOMIC DNA]</scope>
    <source>
        <strain evidence="3">DSM 45089 / DQS3-9A1</strain>
        <plasmid evidence="2 3">pAS9A-1</plasmid>
    </source>
</reference>
<dbReference type="KEGG" id="asd:AS9A_P10003"/>
<dbReference type="RefSeq" id="WP_013798027.1">
    <property type="nucleotide sequence ID" value="NC_015560.1"/>
</dbReference>
<gene>
    <name evidence="2" type="ordered locus">AS9A_P10003</name>
</gene>
<feature type="region of interest" description="Disordered" evidence="1">
    <location>
        <begin position="1"/>
        <end position="26"/>
    </location>
</feature>
<name>F6ES99_HOYSD</name>
<dbReference type="HOGENOM" id="CLU_2271514_0_0_11"/>
<protein>
    <submittedName>
        <fullName evidence="2">Uncharacterized protein</fullName>
    </submittedName>
</protein>
<evidence type="ECO:0000313" key="2">
    <source>
        <dbReference type="EMBL" id="AEF43020.1"/>
    </source>
</evidence>
<keyword evidence="3" id="KW-1185">Reference proteome</keyword>